<evidence type="ECO:0000313" key="8">
    <source>
        <dbReference type="Proteomes" id="UP000241769"/>
    </source>
</evidence>
<keyword evidence="3" id="KW-0175">Coiled coil</keyword>
<evidence type="ECO:0000256" key="1">
    <source>
        <dbReference type="ARBA" id="ARBA00004496"/>
    </source>
</evidence>
<dbReference type="InterPro" id="IPR011022">
    <property type="entry name" value="Arrestin_C-like"/>
</dbReference>
<evidence type="ECO:0000313" key="6">
    <source>
        <dbReference type="EMBL" id="PRP86956.1"/>
    </source>
</evidence>
<evidence type="ECO:0000313" key="7">
    <source>
        <dbReference type="EMBL" id="PRP86984.1"/>
    </source>
</evidence>
<dbReference type="Gene3D" id="2.60.40.640">
    <property type="match status" value="2"/>
</dbReference>
<dbReference type="Pfam" id="PF00339">
    <property type="entry name" value="Arrestin_N"/>
    <property type="match status" value="1"/>
</dbReference>
<dbReference type="InterPro" id="IPR014756">
    <property type="entry name" value="Ig_E-set"/>
</dbReference>
<evidence type="ECO:0000256" key="2">
    <source>
        <dbReference type="ARBA" id="ARBA00022490"/>
    </source>
</evidence>
<dbReference type="InterPro" id="IPR014752">
    <property type="entry name" value="Arrestin-like_C"/>
</dbReference>
<dbReference type="Gene3D" id="1.20.1410.10">
    <property type="entry name" value="I/LWEQ domain"/>
    <property type="match status" value="1"/>
</dbReference>
<dbReference type="AlphaFoldDB" id="A0A2P6NSQ2"/>
<dbReference type="OrthoDB" id="2333384at2759"/>
<dbReference type="PANTHER" id="PTHR10407:SF15">
    <property type="entry name" value="HUNTINGTIN INTERACTING PROTEIN 1"/>
    <property type="match status" value="1"/>
</dbReference>
<name>A0A2P6NSQ2_9EUKA</name>
<dbReference type="EMBL" id="MDYQ01000024">
    <property type="protein sequence ID" value="PRP86956.1"/>
    <property type="molecule type" value="Genomic_DNA"/>
</dbReference>
<feature type="region of interest" description="Disordered" evidence="4">
    <location>
        <begin position="1090"/>
        <end position="1115"/>
    </location>
</feature>
<feature type="compositionally biased region" description="Basic and acidic residues" evidence="4">
    <location>
        <begin position="1095"/>
        <end position="1105"/>
    </location>
</feature>
<dbReference type="SUPFAM" id="SSF81296">
    <property type="entry name" value="E set domains"/>
    <property type="match status" value="2"/>
</dbReference>
<evidence type="ECO:0000256" key="4">
    <source>
        <dbReference type="SAM" id="MobiDB-lite"/>
    </source>
</evidence>
<dbReference type="GO" id="GO:0048268">
    <property type="term" value="P:clathrin coat assembly"/>
    <property type="evidence" value="ECO:0007669"/>
    <property type="project" value="TreeGrafter"/>
</dbReference>
<dbReference type="GO" id="GO:0080025">
    <property type="term" value="F:phosphatidylinositol-3,5-bisphosphate binding"/>
    <property type="evidence" value="ECO:0007669"/>
    <property type="project" value="TreeGrafter"/>
</dbReference>
<comment type="subcellular location">
    <subcellularLocation>
        <location evidence="1">Cytoplasm</location>
    </subcellularLocation>
</comment>
<dbReference type="GO" id="GO:0030136">
    <property type="term" value="C:clathrin-coated vesicle"/>
    <property type="evidence" value="ECO:0007669"/>
    <property type="project" value="TreeGrafter"/>
</dbReference>
<evidence type="ECO:0000256" key="3">
    <source>
        <dbReference type="SAM" id="Coils"/>
    </source>
</evidence>
<feature type="coiled-coil region" evidence="3">
    <location>
        <begin position="831"/>
        <end position="858"/>
    </location>
</feature>
<dbReference type="PANTHER" id="PTHR10407">
    <property type="entry name" value="HUNTINGTIN INTERACTING PROTEIN 1"/>
    <property type="match status" value="1"/>
</dbReference>
<dbReference type="SUPFAM" id="SSF109885">
    <property type="entry name" value="I/LWEQ domain"/>
    <property type="match status" value="1"/>
</dbReference>
<evidence type="ECO:0000259" key="5">
    <source>
        <dbReference type="PROSITE" id="PS50945"/>
    </source>
</evidence>
<dbReference type="SMART" id="SM01017">
    <property type="entry name" value="Arrestin_C"/>
    <property type="match status" value="2"/>
</dbReference>
<dbReference type="STRING" id="1890364.A0A2P6NSQ2"/>
<dbReference type="GO" id="GO:0043325">
    <property type="term" value="F:phosphatidylinositol-3,4-bisphosphate binding"/>
    <property type="evidence" value="ECO:0007669"/>
    <property type="project" value="TreeGrafter"/>
</dbReference>
<organism evidence="7 8">
    <name type="scientific">Planoprotostelium fungivorum</name>
    <dbReference type="NCBI Taxonomy" id="1890364"/>
    <lineage>
        <taxon>Eukaryota</taxon>
        <taxon>Amoebozoa</taxon>
        <taxon>Evosea</taxon>
        <taxon>Variosea</taxon>
        <taxon>Cavosteliida</taxon>
        <taxon>Cavosteliaceae</taxon>
        <taxon>Planoprotostelium</taxon>
    </lineage>
</organism>
<dbReference type="InterPro" id="IPR030224">
    <property type="entry name" value="Sla2_fam"/>
</dbReference>
<comment type="caution">
    <text evidence="7">The sequence shown here is derived from an EMBL/GenBank/DDBJ whole genome shotgun (WGS) entry which is preliminary data.</text>
</comment>
<dbReference type="GO" id="GO:0006897">
    <property type="term" value="P:endocytosis"/>
    <property type="evidence" value="ECO:0007669"/>
    <property type="project" value="InterPro"/>
</dbReference>
<dbReference type="PROSITE" id="PS50945">
    <property type="entry name" value="I_LWEQ"/>
    <property type="match status" value="1"/>
</dbReference>
<dbReference type="InterPro" id="IPR035964">
    <property type="entry name" value="I/LWEQ_dom_sf"/>
</dbReference>
<sequence>MLLVSARLRGDFRLSVTWKILSSLKAFFNDERNNSTSTSNLSIKLPKLYYATGDTVSGRVHLDLKTDRRVNSIVIHLTGSEFCETSVLADIPFQRKWILDGATTLYGNKIKMNRNGTIQRVGIPPESQAVLIKAGNYSWPFSFAVPKNIPPSALYKNGKVKIGYLLHVVVDVPWSKSMRVAENIRIGIPYFVDPEKPPIIHRNEKKFVIHHRSTAEGNALLKLEASVDKPVTFTGDKLAITVNLENYSGRTVYSLKCKLKQIWVFGSGFFEKSTVAKIKHKDKKFPLEAGKFSGVINLIVPNCDLKPTIQNATLIRSSYHLTILAAVRTSPVRVRIPIVMGSFPPVRKEKGVMQSSALVEAPTTYVSKEEQIADMSHNTDQEIASEPLLIDWDAPAPGQFDNVSSFETPLVPEFAHVKAQPQVVQQQTIITQQPQMATQQRPQMPAGPGYQGQQGIQQPFLNMDLGLGLRQDAPPPIPQRAPGPESFALSPPLLATDIRQPMAPINVMPSEKQLNLMKLEKSLRVLKDAGLEFDSAMQWTSIQDEDVNAAAARSTLTATVGAISGMSQAIVASTEEIEKNARNKSEGPFILNLDNLSAYLRDLVNVSKMGDQREQQQLLINAKRIATTAFDQAEIARELMEHNPFSSGLSEDALSRMLTEKSNAVRDAVNHLVKFSNGAVQASSDRVNFLSGKVAEIGTVLDESNNPFALINTSATVDDVEKMAQQLSSAASLIVMASHGQYSKVLETVEKSVPLVRQLLSATKGIQSTVTRYPESTAPIVEHAKRAVKELQQLITTTSQVISQGSLTHPKALERQINEQARDVQSQTSRIVEQTRAIKSKQARYAEEEQREKLAQAKRIQEAATASIPPPAVLPQQPPVQLPPVVEPVKTVAAAPVHNYDQTTNDELKNAMAALATAAARLKTVKGGSPAELRRKALKRSGITSTREYMDPHVLVMNATGDVAGALKNLLNAARMAQDQRIENHKTGVSKEEVYHRDPTWSEGVVSAAKSVVQTMEQLIEASTAKQLDDDLVVTLARGVSSATAQLVAAERVRGDPDSDATKFLLMSAKGVASATSDLIAKTRDAAQVTAEPRPTVKADGKVTEDAPATATSDKVKELETALRITRLEKELAAARNEMTGIRKERYQ</sequence>
<dbReference type="GO" id="GO:0035615">
    <property type="term" value="F:clathrin adaptor activity"/>
    <property type="evidence" value="ECO:0007669"/>
    <property type="project" value="TreeGrafter"/>
</dbReference>
<dbReference type="InterPro" id="IPR011021">
    <property type="entry name" value="Arrestin-like_N"/>
</dbReference>
<keyword evidence="2" id="KW-0963">Cytoplasm</keyword>
<dbReference type="SMART" id="SM00307">
    <property type="entry name" value="ILWEQ"/>
    <property type="match status" value="1"/>
</dbReference>
<dbReference type="Pfam" id="PF01608">
    <property type="entry name" value="I_LWEQ"/>
    <property type="match status" value="1"/>
</dbReference>
<feature type="domain" description="I/LWEQ" evidence="5">
    <location>
        <begin position="892"/>
        <end position="1148"/>
    </location>
</feature>
<feature type="coiled-coil region" evidence="3">
    <location>
        <begin position="1118"/>
        <end position="1145"/>
    </location>
</feature>
<accession>A0A2P6NSQ2</accession>
<protein>
    <recommendedName>
        <fullName evidence="5">I/LWEQ domain-containing protein</fullName>
    </recommendedName>
</protein>
<dbReference type="InterPro" id="IPR002558">
    <property type="entry name" value="ILWEQ_dom"/>
</dbReference>
<dbReference type="EMBL" id="MDYQ01000024">
    <property type="protein sequence ID" value="PRP86984.1"/>
    <property type="molecule type" value="Genomic_DNA"/>
</dbReference>
<dbReference type="GO" id="GO:0051015">
    <property type="term" value="F:actin filament binding"/>
    <property type="evidence" value="ECO:0007669"/>
    <property type="project" value="TreeGrafter"/>
</dbReference>
<dbReference type="Proteomes" id="UP000241769">
    <property type="component" value="Unassembled WGS sequence"/>
</dbReference>
<dbReference type="GO" id="GO:0007015">
    <property type="term" value="P:actin filament organization"/>
    <property type="evidence" value="ECO:0007669"/>
    <property type="project" value="TreeGrafter"/>
</dbReference>
<proteinExistence type="predicted"/>
<reference evidence="7 8" key="1">
    <citation type="journal article" date="2018" name="Genome Biol. Evol.">
        <title>Multiple Roots of Fruiting Body Formation in Amoebozoa.</title>
        <authorList>
            <person name="Hillmann F."/>
            <person name="Forbes G."/>
            <person name="Novohradska S."/>
            <person name="Ferling I."/>
            <person name="Riege K."/>
            <person name="Groth M."/>
            <person name="Westermann M."/>
            <person name="Marz M."/>
            <person name="Spaller T."/>
            <person name="Winckler T."/>
            <person name="Schaap P."/>
            <person name="Glockner G."/>
        </authorList>
    </citation>
    <scope>NUCLEOTIDE SEQUENCE [LARGE SCALE GENOMIC DNA]</scope>
    <source>
        <strain evidence="7 8">Jena</strain>
    </source>
</reference>
<dbReference type="Pfam" id="PF02752">
    <property type="entry name" value="Arrestin_C"/>
    <property type="match status" value="1"/>
</dbReference>
<dbReference type="GO" id="GO:0030864">
    <property type="term" value="C:cortical actin cytoskeleton"/>
    <property type="evidence" value="ECO:0007669"/>
    <property type="project" value="TreeGrafter"/>
</dbReference>
<dbReference type="GO" id="GO:0032051">
    <property type="term" value="F:clathrin light chain binding"/>
    <property type="evidence" value="ECO:0007669"/>
    <property type="project" value="TreeGrafter"/>
</dbReference>
<gene>
    <name evidence="6" type="ORF">PROFUN_04938</name>
    <name evidence="7" type="ORF">PROFUN_04966</name>
</gene>
<keyword evidence="8" id="KW-1185">Reference proteome</keyword>
<dbReference type="InParanoid" id="A0A2P6NSQ2"/>